<dbReference type="InterPro" id="IPR014867">
    <property type="entry name" value="Spore_coat_CotH_CotH2/3/7"/>
</dbReference>
<proteinExistence type="predicted"/>
<keyword evidence="2" id="KW-1185">Reference proteome</keyword>
<gene>
    <name evidence="1" type="ORF">INT47_001157</name>
</gene>
<name>A0A8H7RNS1_9FUNG</name>
<organism evidence="1 2">
    <name type="scientific">Mucor saturninus</name>
    <dbReference type="NCBI Taxonomy" id="64648"/>
    <lineage>
        <taxon>Eukaryota</taxon>
        <taxon>Fungi</taxon>
        <taxon>Fungi incertae sedis</taxon>
        <taxon>Mucoromycota</taxon>
        <taxon>Mucoromycotina</taxon>
        <taxon>Mucoromycetes</taxon>
        <taxon>Mucorales</taxon>
        <taxon>Mucorineae</taxon>
        <taxon>Mucoraceae</taxon>
        <taxon>Mucor</taxon>
    </lineage>
</organism>
<comment type="caution">
    <text evidence="1">The sequence shown here is derived from an EMBL/GenBank/DDBJ whole genome shotgun (WGS) entry which is preliminary data.</text>
</comment>
<dbReference type="PANTHER" id="PTHR40050:SF1">
    <property type="entry name" value="INNER SPORE COAT PROTEIN H"/>
    <property type="match status" value="1"/>
</dbReference>
<evidence type="ECO:0000313" key="1">
    <source>
        <dbReference type="EMBL" id="KAG2213888.1"/>
    </source>
</evidence>
<dbReference type="EMBL" id="JAEPRD010000002">
    <property type="protein sequence ID" value="KAG2213888.1"/>
    <property type="molecule type" value="Genomic_DNA"/>
</dbReference>
<dbReference type="PANTHER" id="PTHR40050">
    <property type="entry name" value="INNER SPORE COAT PROTEIN H"/>
    <property type="match status" value="1"/>
</dbReference>
<dbReference type="OrthoDB" id="10267127at2759"/>
<accession>A0A8H7RNS1</accession>
<evidence type="ECO:0000313" key="2">
    <source>
        <dbReference type="Proteomes" id="UP000603453"/>
    </source>
</evidence>
<sequence>MIISIASAVAASSVTYSIVGLPSSNDSEFGVLVDETVFTLSPSAESSIIFQVDAPIAKSTYHFVELKKGTNEILHEEAFERHSIQSQINHHIFISANDIQKFSNVQFNIAGRVSRFEPKPSYNIQLAKGEYLGGYRSLKLRAAATDPTFLRDKMSFDMMVAAGLPASRISYKRVYLNNVALGLYIFAEKYDKAWFDQNANPGLPSEYKNGVLYEGTGSTKVKGEISDLRYISDDPSVYAEHGYKVAMEDKTEKKGFTVLADFIKFIDVQLKKPISNSTENEKEIMDEWTKYLGAEVFLRNMVFEFLITGWNNYLSYGNNYYLYKCPIMHYFVYIGWDMELTFGNSPFPKSVQLEGDYRHVEGIQNRPLTKALFRVPYYRIYFESALQKIVTSIFEPRKSFPVLDSLVEFLKDDVKWDQELPRINAGKDFKIPPQSDPYGGKVIENLPKDSPKNTDNALKAEHLRISHEIIDYQKSIDGPTGFDSLMGIKEFIQNKYNNVNAHM</sequence>
<reference evidence="1" key="1">
    <citation type="submission" date="2020-12" db="EMBL/GenBank/DDBJ databases">
        <title>Metabolic potential, ecology and presence of endohyphal bacteria is reflected in genomic diversity of Mucoromycotina.</title>
        <authorList>
            <person name="Muszewska A."/>
            <person name="Okrasinska A."/>
            <person name="Steczkiewicz K."/>
            <person name="Drgas O."/>
            <person name="Orlowska M."/>
            <person name="Perlinska-Lenart U."/>
            <person name="Aleksandrzak-Piekarczyk T."/>
            <person name="Szatraj K."/>
            <person name="Zielenkiewicz U."/>
            <person name="Pilsyk S."/>
            <person name="Malc E."/>
            <person name="Mieczkowski P."/>
            <person name="Kruszewska J.S."/>
            <person name="Biernat P."/>
            <person name="Pawlowska J."/>
        </authorList>
    </citation>
    <scope>NUCLEOTIDE SEQUENCE</scope>
    <source>
        <strain evidence="1">WA0000017839</strain>
    </source>
</reference>
<dbReference type="Pfam" id="PF08757">
    <property type="entry name" value="CotH"/>
    <property type="match status" value="1"/>
</dbReference>
<evidence type="ECO:0008006" key="3">
    <source>
        <dbReference type="Google" id="ProtNLM"/>
    </source>
</evidence>
<dbReference type="Proteomes" id="UP000603453">
    <property type="component" value="Unassembled WGS sequence"/>
</dbReference>
<protein>
    <recommendedName>
        <fullName evidence="3">Coth-domain-containing protein</fullName>
    </recommendedName>
</protein>
<dbReference type="AlphaFoldDB" id="A0A8H7RNS1"/>